<dbReference type="PROSITE" id="PS51464">
    <property type="entry name" value="SIS"/>
    <property type="match status" value="1"/>
</dbReference>
<evidence type="ECO:0000313" key="3">
    <source>
        <dbReference type="EMBL" id="XBH13969.1"/>
    </source>
</evidence>
<dbReference type="PANTHER" id="PTHR30390">
    <property type="entry name" value="SEDOHEPTULOSE 7-PHOSPHATE ISOMERASE / DNAA INITIATOR-ASSOCIATING FACTOR FOR REPLICATION INITIATION"/>
    <property type="match status" value="1"/>
</dbReference>
<evidence type="ECO:0000259" key="1">
    <source>
        <dbReference type="PROSITE" id="PS51464"/>
    </source>
</evidence>
<protein>
    <submittedName>
        <fullName evidence="2">SIS domain-containing protein</fullName>
    </submittedName>
</protein>
<dbReference type="SUPFAM" id="SSF53697">
    <property type="entry name" value="SIS domain"/>
    <property type="match status" value="1"/>
</dbReference>
<dbReference type="InterPro" id="IPR050099">
    <property type="entry name" value="SIS_GmhA/DiaA_subfam"/>
</dbReference>
<dbReference type="GO" id="GO:1901135">
    <property type="term" value="P:carbohydrate derivative metabolic process"/>
    <property type="evidence" value="ECO:0007669"/>
    <property type="project" value="InterPro"/>
</dbReference>
<organism evidence="2">
    <name type="scientific">Edaphobacter paludis</name>
    <dbReference type="NCBI Taxonomy" id="3035702"/>
    <lineage>
        <taxon>Bacteria</taxon>
        <taxon>Pseudomonadati</taxon>
        <taxon>Acidobacteriota</taxon>
        <taxon>Terriglobia</taxon>
        <taxon>Terriglobales</taxon>
        <taxon>Acidobacteriaceae</taxon>
        <taxon>Edaphobacter</taxon>
    </lineage>
</organism>
<dbReference type="CDD" id="cd05006">
    <property type="entry name" value="SIS_GmhA"/>
    <property type="match status" value="1"/>
</dbReference>
<accession>A0AAU7D810</accession>
<feature type="domain" description="SIS" evidence="1">
    <location>
        <begin position="56"/>
        <end position="215"/>
    </location>
</feature>
<dbReference type="InterPro" id="IPR046348">
    <property type="entry name" value="SIS_dom_sf"/>
</dbReference>
<dbReference type="InterPro" id="IPR035461">
    <property type="entry name" value="GmhA/DiaA"/>
</dbReference>
<dbReference type="KEGG" id="epl:P4G45_02100"/>
<evidence type="ECO:0000313" key="2">
    <source>
        <dbReference type="EMBL" id="XBH10540.1"/>
    </source>
</evidence>
<dbReference type="Pfam" id="PF13580">
    <property type="entry name" value="SIS_2"/>
    <property type="match status" value="1"/>
</dbReference>
<dbReference type="EMBL" id="CP121195">
    <property type="protein sequence ID" value="XBH13969.1"/>
    <property type="molecule type" value="Genomic_DNA"/>
</dbReference>
<reference evidence="2" key="1">
    <citation type="submission" date="2023-03" db="EMBL/GenBank/DDBJ databases">
        <title>Edaphobacter sp.</title>
        <authorList>
            <person name="Huber K.J."/>
            <person name="Papendorf J."/>
            <person name="Pilke C."/>
            <person name="Bunk B."/>
            <person name="Sproeer C."/>
            <person name="Pester M."/>
        </authorList>
    </citation>
    <scope>NUCLEOTIDE SEQUENCE</scope>
    <source>
        <strain evidence="2">DSM 109919</strain>
        <strain evidence="3">DSM 109920</strain>
    </source>
</reference>
<proteinExistence type="predicted"/>
<dbReference type="EMBL" id="CP121194">
    <property type="protein sequence ID" value="XBH10540.1"/>
    <property type="molecule type" value="Genomic_DNA"/>
</dbReference>
<dbReference type="Gene3D" id="3.40.50.10490">
    <property type="entry name" value="Glucose-6-phosphate isomerase like protein, domain 1"/>
    <property type="match status" value="1"/>
</dbReference>
<accession>A0AAU7CZ23</accession>
<name>A0AAU7CZ23_9BACT</name>
<dbReference type="RefSeq" id="WP_348268047.1">
    <property type="nucleotide sequence ID" value="NZ_CP121194.1"/>
</dbReference>
<dbReference type="AlphaFoldDB" id="A0AAU7CZ23"/>
<dbReference type="GO" id="GO:0097367">
    <property type="term" value="F:carbohydrate derivative binding"/>
    <property type="evidence" value="ECO:0007669"/>
    <property type="project" value="InterPro"/>
</dbReference>
<gene>
    <name evidence="2" type="ORF">P4G45_02100</name>
    <name evidence="3" type="ORF">P8936_02065</name>
</gene>
<sequence length="215" mass="23672">MSEGIASRSNDGTPAAVAQKHDWRGMVMHKCKESIEVKEKFFETYAELIGELSAKMAARFEQGHQLWVMGNGGSACDAQHIAVEFIHPIIEKRRALPAFDLVSQMAVLTAIANDKDYARIFVDQIELHGKPGDMALAISTSGNSPNLIYALEAAKRKDMLTIAFSGKDGGRLAGAAEYCFTVPSYSTHRIQESHVTLLHILWDLIHVSMGEEDVI</sequence>
<dbReference type="InterPro" id="IPR001347">
    <property type="entry name" value="SIS_dom"/>
</dbReference>
<dbReference type="PANTHER" id="PTHR30390:SF6">
    <property type="entry name" value="DNAA INITIATOR-ASSOCIATING PROTEIN DIAA"/>
    <property type="match status" value="1"/>
</dbReference>